<dbReference type="Gene3D" id="3.20.20.70">
    <property type="entry name" value="Aldolase class I"/>
    <property type="match status" value="1"/>
</dbReference>
<dbReference type="InterPro" id="IPR036206">
    <property type="entry name" value="ThiamineP_synth_sf"/>
</dbReference>
<organism evidence="2 3">
    <name type="scientific">Streptococcus bovimastitidis</name>
    <dbReference type="NCBI Taxonomy" id="1856638"/>
    <lineage>
        <taxon>Bacteria</taxon>
        <taxon>Bacillati</taxon>
        <taxon>Bacillota</taxon>
        <taxon>Bacilli</taxon>
        <taxon>Lactobacillales</taxon>
        <taxon>Streptococcaceae</taxon>
        <taxon>Streptococcus</taxon>
    </lineage>
</organism>
<accession>A0A1L8MMY8</accession>
<reference evidence="3" key="1">
    <citation type="submission" date="2016-06" db="EMBL/GenBank/DDBJ databases">
        <authorList>
            <person name="de Vries S.P.W."/>
            <person name="Hadjirin N.F."/>
            <person name="Lay E.M."/>
            <person name="Zadoks R.N."/>
            <person name="Peacock S.J."/>
            <person name="Parkhill J."/>
            <person name="Grant A.J."/>
            <person name="Mcdougall S."/>
            <person name="Holmes M.A."/>
        </authorList>
    </citation>
    <scope>NUCLEOTIDE SEQUENCE [LARGE SCALE GENOMIC DNA]</scope>
    <source>
        <strain evidence="3">NZ1587</strain>
    </source>
</reference>
<protein>
    <recommendedName>
        <fullName evidence="1">Thiamine phosphate synthase/TenI domain-containing protein</fullName>
    </recommendedName>
</protein>
<dbReference type="SUPFAM" id="SSF51391">
    <property type="entry name" value="Thiamin phosphate synthase"/>
    <property type="match status" value="1"/>
</dbReference>
<proteinExistence type="predicted"/>
<dbReference type="STRING" id="1856638.A9Q68_00830"/>
<evidence type="ECO:0000259" key="1">
    <source>
        <dbReference type="Pfam" id="PF02581"/>
    </source>
</evidence>
<comment type="caution">
    <text evidence="2">The sequence shown here is derived from an EMBL/GenBank/DDBJ whole genome shotgun (WGS) entry which is preliminary data.</text>
</comment>
<sequence>MNKELLALYFICGSQDCPDGNLLATLEKPLKAGISLYQFREKGIGAKDGIEKKRLGISCTKIMSV</sequence>
<dbReference type="AlphaFoldDB" id="A0A1L8MMY8"/>
<gene>
    <name evidence="2" type="ORF">A9Q68_00830</name>
</gene>
<feature type="domain" description="Thiamine phosphate synthase/TenI" evidence="1">
    <location>
        <begin position="8"/>
        <end position="51"/>
    </location>
</feature>
<name>A0A1L8MMY8_9STRE</name>
<dbReference type="InterPro" id="IPR013785">
    <property type="entry name" value="Aldolase_TIM"/>
</dbReference>
<dbReference type="EMBL" id="LZDD01000001">
    <property type="protein sequence ID" value="OJF72117.1"/>
    <property type="molecule type" value="Genomic_DNA"/>
</dbReference>
<dbReference type="Pfam" id="PF02581">
    <property type="entry name" value="TMP-TENI"/>
    <property type="match status" value="1"/>
</dbReference>
<evidence type="ECO:0000313" key="2">
    <source>
        <dbReference type="EMBL" id="OJF72117.1"/>
    </source>
</evidence>
<keyword evidence="3" id="KW-1185">Reference proteome</keyword>
<dbReference type="InterPro" id="IPR022998">
    <property type="entry name" value="ThiamineP_synth_TenI"/>
</dbReference>
<dbReference type="Proteomes" id="UP000182015">
    <property type="component" value="Unassembled WGS sequence"/>
</dbReference>
<evidence type="ECO:0000313" key="3">
    <source>
        <dbReference type="Proteomes" id="UP000182015"/>
    </source>
</evidence>
<dbReference type="GO" id="GO:0009228">
    <property type="term" value="P:thiamine biosynthetic process"/>
    <property type="evidence" value="ECO:0007669"/>
    <property type="project" value="UniProtKB-KW"/>
</dbReference>